<feature type="binding site" evidence="15">
    <location>
        <position position="639"/>
    </location>
    <ligand>
        <name>ATP</name>
        <dbReference type="ChEBI" id="CHEBI:30616"/>
    </ligand>
</feature>
<dbReference type="Pfam" id="PF13246">
    <property type="entry name" value="Cation_ATPase"/>
    <property type="match status" value="1"/>
</dbReference>
<feature type="active site" description="4-aspartylphosphate intermediate" evidence="14">
    <location>
        <position position="509"/>
    </location>
</feature>
<keyword evidence="7 15" id="KW-0067">ATP-binding</keyword>
<dbReference type="Proteomes" id="UP001378960">
    <property type="component" value="Unassembled WGS sequence"/>
</dbReference>
<dbReference type="GO" id="GO:0016887">
    <property type="term" value="F:ATP hydrolysis activity"/>
    <property type="evidence" value="ECO:0007669"/>
    <property type="project" value="InterPro"/>
</dbReference>
<comment type="catalytic activity">
    <reaction evidence="13">
        <text>a 1,2-diacyl-sn-glycero-3-phosphoethanolamine(out) + ATP + H2O = a 1,2-diacyl-sn-glycero-3-phosphoethanolamine(in) + ADP + phosphate + H(+)</text>
        <dbReference type="Rhea" id="RHEA:66132"/>
        <dbReference type="ChEBI" id="CHEBI:15377"/>
        <dbReference type="ChEBI" id="CHEBI:15378"/>
        <dbReference type="ChEBI" id="CHEBI:30616"/>
        <dbReference type="ChEBI" id="CHEBI:43474"/>
        <dbReference type="ChEBI" id="CHEBI:64612"/>
        <dbReference type="ChEBI" id="CHEBI:456216"/>
    </reaction>
    <physiologicalReaction direction="left-to-right" evidence="13">
        <dbReference type="Rhea" id="RHEA:66133"/>
    </physiologicalReaction>
</comment>
<keyword evidence="10 17" id="KW-1133">Transmembrane helix</keyword>
<evidence type="ECO:0000256" key="5">
    <source>
        <dbReference type="ARBA" id="ARBA00022723"/>
    </source>
</evidence>
<evidence type="ECO:0000259" key="18">
    <source>
        <dbReference type="Pfam" id="PF00122"/>
    </source>
</evidence>
<comment type="subcellular location">
    <subcellularLocation>
        <location evidence="1">Endomembrane system</location>
        <topology evidence="1">Multi-pass membrane protein</topology>
    </subcellularLocation>
    <subcellularLocation>
        <location evidence="17">Membrane</location>
        <topology evidence="17">Multi-pass membrane protein</topology>
    </subcellularLocation>
</comment>
<feature type="transmembrane region" description="Helical" evidence="17">
    <location>
        <begin position="82"/>
        <end position="106"/>
    </location>
</feature>
<keyword evidence="22" id="KW-1185">Reference proteome</keyword>
<dbReference type="InterPro" id="IPR044492">
    <property type="entry name" value="P_typ_ATPase_HD_dom"/>
</dbReference>
<keyword evidence="3" id="KW-0813">Transport</keyword>
<dbReference type="InterPro" id="IPR018303">
    <property type="entry name" value="ATPase_P-typ_P_site"/>
</dbReference>
<evidence type="ECO:0000256" key="3">
    <source>
        <dbReference type="ARBA" id="ARBA00022448"/>
    </source>
</evidence>
<feature type="binding site" evidence="15">
    <location>
        <position position="957"/>
    </location>
    <ligand>
        <name>ATP</name>
        <dbReference type="ChEBI" id="CHEBI:30616"/>
    </ligand>
</feature>
<evidence type="ECO:0000256" key="17">
    <source>
        <dbReference type="RuleBase" id="RU362033"/>
    </source>
</evidence>
<gene>
    <name evidence="21" type="ORF">DAPK24_043170</name>
</gene>
<feature type="transmembrane region" description="Helical" evidence="17">
    <location>
        <begin position="1012"/>
        <end position="1031"/>
    </location>
</feature>
<evidence type="ECO:0000256" key="14">
    <source>
        <dbReference type="PIRSR" id="PIRSR606539-1"/>
    </source>
</evidence>
<keyword evidence="4 17" id="KW-0812">Transmembrane</keyword>
<dbReference type="SFLD" id="SFLDG00002">
    <property type="entry name" value="C1.7:_P-type_atpase_like"/>
    <property type="match status" value="1"/>
</dbReference>
<evidence type="ECO:0000256" key="4">
    <source>
        <dbReference type="ARBA" id="ARBA00022692"/>
    </source>
</evidence>
<evidence type="ECO:0000259" key="20">
    <source>
        <dbReference type="Pfam" id="PF16212"/>
    </source>
</evidence>
<dbReference type="NCBIfam" id="TIGR01652">
    <property type="entry name" value="ATPase-Plipid"/>
    <property type="match status" value="1"/>
</dbReference>
<dbReference type="Gene3D" id="3.40.50.1000">
    <property type="entry name" value="HAD superfamily/HAD-like"/>
    <property type="match status" value="1"/>
</dbReference>
<feature type="transmembrane region" description="Helical" evidence="17">
    <location>
        <begin position="1164"/>
        <end position="1182"/>
    </location>
</feature>
<keyword evidence="5 16" id="KW-0479">Metal-binding</keyword>
<dbReference type="InterPro" id="IPR001757">
    <property type="entry name" value="P_typ_ATPase"/>
</dbReference>
<dbReference type="EMBL" id="BTGB01000009">
    <property type="protein sequence ID" value="GMM47719.1"/>
    <property type="molecule type" value="Genomic_DNA"/>
</dbReference>
<dbReference type="SFLD" id="SFLDF00027">
    <property type="entry name" value="p-type_atpase"/>
    <property type="match status" value="1"/>
</dbReference>
<reference evidence="21 22" key="1">
    <citation type="journal article" date="2023" name="Elife">
        <title>Identification of key yeast species and microbe-microbe interactions impacting larval growth of Drosophila in the wild.</title>
        <authorList>
            <person name="Mure A."/>
            <person name="Sugiura Y."/>
            <person name="Maeda R."/>
            <person name="Honda K."/>
            <person name="Sakurai N."/>
            <person name="Takahashi Y."/>
            <person name="Watada M."/>
            <person name="Katoh T."/>
            <person name="Gotoh A."/>
            <person name="Gotoh Y."/>
            <person name="Taniguchi I."/>
            <person name="Nakamura K."/>
            <person name="Hayashi T."/>
            <person name="Katayama T."/>
            <person name="Uemura T."/>
            <person name="Hattori Y."/>
        </authorList>
    </citation>
    <scope>NUCLEOTIDE SEQUENCE [LARGE SCALE GENOMIC DNA]</scope>
    <source>
        <strain evidence="21 22">PK-24</strain>
    </source>
</reference>
<feature type="domain" description="P-type ATPase A" evidence="18">
    <location>
        <begin position="234"/>
        <end position="288"/>
    </location>
</feature>
<feature type="binding site" evidence="15">
    <location>
        <position position="818"/>
    </location>
    <ligand>
        <name>ATP</name>
        <dbReference type="ChEBI" id="CHEBI:30616"/>
    </ligand>
</feature>
<feature type="binding site" evidence="15">
    <location>
        <position position="511"/>
    </location>
    <ligand>
        <name>ATP</name>
        <dbReference type="ChEBI" id="CHEBI:30616"/>
    </ligand>
</feature>
<keyword evidence="9 17" id="KW-1278">Translocase</keyword>
<feature type="transmembrane region" description="Helical" evidence="17">
    <location>
        <begin position="1133"/>
        <end position="1152"/>
    </location>
</feature>
<feature type="binding site" evidence="15">
    <location>
        <position position="510"/>
    </location>
    <ligand>
        <name>ATP</name>
        <dbReference type="ChEBI" id="CHEBI:30616"/>
    </ligand>
</feature>
<evidence type="ECO:0000313" key="21">
    <source>
        <dbReference type="EMBL" id="GMM47719.1"/>
    </source>
</evidence>
<dbReference type="Gene3D" id="2.70.150.10">
    <property type="entry name" value="Calcium-transporting ATPase, cytoplasmic transduction domain A"/>
    <property type="match status" value="1"/>
</dbReference>
<evidence type="ECO:0000256" key="1">
    <source>
        <dbReference type="ARBA" id="ARBA00004127"/>
    </source>
</evidence>
<dbReference type="InterPro" id="IPR006539">
    <property type="entry name" value="P-type_ATPase_IV"/>
</dbReference>
<dbReference type="PRINTS" id="PR00119">
    <property type="entry name" value="CATATPASE"/>
</dbReference>
<feature type="binding site" evidence="16">
    <location>
        <position position="958"/>
    </location>
    <ligand>
        <name>Mg(2+)</name>
        <dbReference type="ChEBI" id="CHEBI:18420"/>
    </ligand>
</feature>
<dbReference type="FunFam" id="3.40.50.1000:FF:000130">
    <property type="entry name" value="Phospholipid-transporting ATPase"/>
    <property type="match status" value="1"/>
</dbReference>
<protein>
    <recommendedName>
        <fullName evidence="17">Phospholipid-transporting ATPase</fullName>
        <ecNumber evidence="17">7.6.2.1</ecNumber>
    </recommendedName>
</protein>
<dbReference type="InterPro" id="IPR036412">
    <property type="entry name" value="HAD-like_sf"/>
</dbReference>
<feature type="domain" description="P-type ATPase N-terminal" evidence="19">
    <location>
        <begin position="52"/>
        <end position="108"/>
    </location>
</feature>
<dbReference type="SUPFAM" id="SSF81653">
    <property type="entry name" value="Calcium ATPase, transduction domain A"/>
    <property type="match status" value="1"/>
</dbReference>
<evidence type="ECO:0000256" key="15">
    <source>
        <dbReference type="PIRSR" id="PIRSR606539-2"/>
    </source>
</evidence>
<dbReference type="Gene3D" id="3.40.1110.10">
    <property type="entry name" value="Calcium-transporting ATPase, cytoplasmic domain N"/>
    <property type="match status" value="1"/>
</dbReference>
<comment type="catalytic activity">
    <reaction evidence="12 17">
        <text>ATP + H2O + phospholipidSide 1 = ADP + phosphate + phospholipidSide 2.</text>
        <dbReference type="EC" id="7.6.2.1"/>
    </reaction>
</comment>
<proteinExistence type="inferred from homology"/>
<dbReference type="GO" id="GO:0012505">
    <property type="term" value="C:endomembrane system"/>
    <property type="evidence" value="ECO:0007669"/>
    <property type="project" value="UniProtKB-SubCell"/>
</dbReference>
<feature type="transmembrane region" description="Helical" evidence="17">
    <location>
        <begin position="1202"/>
        <end position="1221"/>
    </location>
</feature>
<dbReference type="NCBIfam" id="TIGR01494">
    <property type="entry name" value="ATPase_P-type"/>
    <property type="match status" value="1"/>
</dbReference>
<dbReference type="FunFam" id="3.40.50.1000:FF:000001">
    <property type="entry name" value="Phospholipid-transporting ATPase IC"/>
    <property type="match status" value="1"/>
</dbReference>
<dbReference type="PANTHER" id="PTHR24092">
    <property type="entry name" value="PROBABLE PHOSPHOLIPID-TRANSPORTING ATPASE"/>
    <property type="match status" value="1"/>
</dbReference>
<dbReference type="PROSITE" id="PS00154">
    <property type="entry name" value="ATPASE_E1_E2"/>
    <property type="match status" value="1"/>
</dbReference>
<evidence type="ECO:0000256" key="16">
    <source>
        <dbReference type="PIRSR" id="PIRSR606539-3"/>
    </source>
</evidence>
<evidence type="ECO:0000259" key="19">
    <source>
        <dbReference type="Pfam" id="PF16209"/>
    </source>
</evidence>
<evidence type="ECO:0000313" key="22">
    <source>
        <dbReference type="Proteomes" id="UP001378960"/>
    </source>
</evidence>
<comment type="caution">
    <text evidence="21">The sequence shown here is derived from an EMBL/GenBank/DDBJ whole genome shotgun (WGS) entry which is preliminary data.</text>
</comment>
<feature type="binding site" evidence="15">
    <location>
        <position position="928"/>
    </location>
    <ligand>
        <name>ATP</name>
        <dbReference type="ChEBI" id="CHEBI:30616"/>
    </ligand>
</feature>
<dbReference type="GO" id="GO:0005886">
    <property type="term" value="C:plasma membrane"/>
    <property type="evidence" value="ECO:0007669"/>
    <property type="project" value="TreeGrafter"/>
</dbReference>
<dbReference type="SUPFAM" id="SSF81660">
    <property type="entry name" value="Metal cation-transporting ATPase, ATP-binding domain N"/>
    <property type="match status" value="1"/>
</dbReference>
<feature type="transmembrane region" description="Helical" evidence="17">
    <location>
        <begin position="393"/>
        <end position="417"/>
    </location>
</feature>
<evidence type="ECO:0000256" key="8">
    <source>
        <dbReference type="ARBA" id="ARBA00022842"/>
    </source>
</evidence>
<dbReference type="InterPro" id="IPR023299">
    <property type="entry name" value="ATPase_P-typ_cyto_dom_N"/>
</dbReference>
<organism evidence="21 22">
    <name type="scientific">Pichia kluyveri</name>
    <name type="common">Yeast</name>
    <dbReference type="NCBI Taxonomy" id="36015"/>
    <lineage>
        <taxon>Eukaryota</taxon>
        <taxon>Fungi</taxon>
        <taxon>Dikarya</taxon>
        <taxon>Ascomycota</taxon>
        <taxon>Saccharomycotina</taxon>
        <taxon>Pichiomycetes</taxon>
        <taxon>Pichiales</taxon>
        <taxon>Pichiaceae</taxon>
        <taxon>Pichia</taxon>
    </lineage>
</organism>
<feature type="binding site" evidence="15">
    <location>
        <position position="958"/>
    </location>
    <ligand>
        <name>ATP</name>
        <dbReference type="ChEBI" id="CHEBI:30616"/>
    </ligand>
</feature>
<feature type="binding site" evidence="15">
    <location>
        <position position="817"/>
    </location>
    <ligand>
        <name>ATP</name>
        <dbReference type="ChEBI" id="CHEBI:30616"/>
    </ligand>
</feature>
<feature type="binding site" evidence="15">
    <location>
        <position position="680"/>
    </location>
    <ligand>
        <name>ATP</name>
        <dbReference type="ChEBI" id="CHEBI:30616"/>
    </ligand>
</feature>
<feature type="domain" description="P-type ATPase C-terminal" evidence="20">
    <location>
        <begin position="980"/>
        <end position="1231"/>
    </location>
</feature>
<feature type="transmembrane region" description="Helical" evidence="17">
    <location>
        <begin position="1043"/>
        <end position="1064"/>
    </location>
</feature>
<evidence type="ECO:0000256" key="13">
    <source>
        <dbReference type="ARBA" id="ARBA00049128"/>
    </source>
</evidence>
<evidence type="ECO:0000256" key="6">
    <source>
        <dbReference type="ARBA" id="ARBA00022741"/>
    </source>
</evidence>
<name>A0AAV5RAS0_PICKL</name>
<evidence type="ECO:0000256" key="2">
    <source>
        <dbReference type="ARBA" id="ARBA00008109"/>
    </source>
</evidence>
<dbReference type="EC" id="7.6.2.1" evidence="17"/>
<dbReference type="InterPro" id="IPR059000">
    <property type="entry name" value="ATPase_P-type_domA"/>
</dbReference>
<keyword evidence="6 15" id="KW-0547">Nucleotide-binding</keyword>
<dbReference type="Pfam" id="PF00122">
    <property type="entry name" value="E1-E2_ATPase"/>
    <property type="match status" value="1"/>
</dbReference>
<feature type="binding site" evidence="15">
    <location>
        <position position="703"/>
    </location>
    <ligand>
        <name>ATP</name>
        <dbReference type="ChEBI" id="CHEBI:30616"/>
    </ligand>
</feature>
<dbReference type="GO" id="GO:0140346">
    <property type="term" value="F:phosphatidylserine flippase activity"/>
    <property type="evidence" value="ECO:0007669"/>
    <property type="project" value="UniProtKB-ARBA"/>
</dbReference>
<keyword evidence="8 16" id="KW-0460">Magnesium</keyword>
<dbReference type="PANTHER" id="PTHR24092:SF180">
    <property type="entry name" value="PHOSPHOLIPID-TRANSPORTING ATPASE DNF1-RELATED"/>
    <property type="match status" value="1"/>
</dbReference>
<comment type="similarity">
    <text evidence="2 17">Belongs to the cation transport ATPase (P-type) (TC 3.A.3) family. Type IV subfamily.</text>
</comment>
<dbReference type="GO" id="GO:0000287">
    <property type="term" value="F:magnesium ion binding"/>
    <property type="evidence" value="ECO:0007669"/>
    <property type="project" value="UniProtKB-UniRule"/>
</dbReference>
<evidence type="ECO:0000256" key="12">
    <source>
        <dbReference type="ARBA" id="ARBA00034036"/>
    </source>
</evidence>
<feature type="binding site" evidence="15">
    <location>
        <position position="816"/>
    </location>
    <ligand>
        <name>ATP</name>
        <dbReference type="ChEBI" id="CHEBI:30616"/>
    </ligand>
</feature>
<dbReference type="InterPro" id="IPR008250">
    <property type="entry name" value="ATPase_P-typ_transduc_dom_A_sf"/>
</dbReference>
<dbReference type="InterPro" id="IPR023298">
    <property type="entry name" value="ATPase_P-typ_TM_dom_sf"/>
</dbReference>
<dbReference type="SUPFAM" id="SSF56784">
    <property type="entry name" value="HAD-like"/>
    <property type="match status" value="1"/>
</dbReference>
<feature type="binding site" evidence="16">
    <location>
        <position position="954"/>
    </location>
    <ligand>
        <name>Mg(2+)</name>
        <dbReference type="ChEBI" id="CHEBI:18420"/>
    </ligand>
</feature>
<keyword evidence="11 17" id="KW-0472">Membrane</keyword>
<feature type="transmembrane region" description="Helical" evidence="17">
    <location>
        <begin position="112"/>
        <end position="131"/>
    </location>
</feature>
<evidence type="ECO:0000256" key="10">
    <source>
        <dbReference type="ARBA" id="ARBA00022989"/>
    </source>
</evidence>
<comment type="cofactor">
    <cofactor evidence="16">
        <name>Mg(2+)</name>
        <dbReference type="ChEBI" id="CHEBI:18420"/>
    </cofactor>
</comment>
<dbReference type="Pfam" id="PF16212">
    <property type="entry name" value="PhoLip_ATPase_C"/>
    <property type="match status" value="1"/>
</dbReference>
<dbReference type="InterPro" id="IPR023214">
    <property type="entry name" value="HAD_sf"/>
</dbReference>
<dbReference type="Pfam" id="PF16209">
    <property type="entry name" value="PhoLip_ATPase_N"/>
    <property type="match status" value="1"/>
</dbReference>
<accession>A0AAV5RAS0</accession>
<dbReference type="InterPro" id="IPR032630">
    <property type="entry name" value="P_typ_ATPase_c"/>
</dbReference>
<dbReference type="GO" id="GO:0005524">
    <property type="term" value="F:ATP binding"/>
    <property type="evidence" value="ECO:0007669"/>
    <property type="project" value="UniProtKB-UniRule"/>
</dbReference>
<evidence type="ECO:0000256" key="11">
    <source>
        <dbReference type="ARBA" id="ARBA00023136"/>
    </source>
</evidence>
<feature type="binding site" evidence="16">
    <location>
        <position position="511"/>
    </location>
    <ligand>
        <name>Mg(2+)</name>
        <dbReference type="ChEBI" id="CHEBI:18420"/>
    </ligand>
</feature>
<dbReference type="SFLD" id="SFLDS00003">
    <property type="entry name" value="Haloacid_Dehalogenase"/>
    <property type="match status" value="1"/>
</dbReference>
<evidence type="ECO:0000256" key="9">
    <source>
        <dbReference type="ARBA" id="ARBA00022967"/>
    </source>
</evidence>
<feature type="binding site" evidence="15">
    <location>
        <position position="934"/>
    </location>
    <ligand>
        <name>ATP</name>
        <dbReference type="ChEBI" id="CHEBI:30616"/>
    </ligand>
</feature>
<dbReference type="InterPro" id="IPR032631">
    <property type="entry name" value="P-type_ATPase_N"/>
</dbReference>
<feature type="binding site" evidence="15">
    <location>
        <position position="509"/>
    </location>
    <ligand>
        <name>ATP</name>
        <dbReference type="ChEBI" id="CHEBI:30616"/>
    </ligand>
</feature>
<evidence type="ECO:0000256" key="7">
    <source>
        <dbReference type="ARBA" id="ARBA00022840"/>
    </source>
</evidence>
<feature type="binding site" evidence="15">
    <location>
        <position position="735"/>
    </location>
    <ligand>
        <name>ATP</name>
        <dbReference type="ChEBI" id="CHEBI:30616"/>
    </ligand>
</feature>
<sequence length="1293" mass="148206">MKTVEEDVRSFLQRVYNSTFQKWYNKRHANDAKEIDSRKIFFNQSLPNEFIDPKTNENKIIYQTNKIRTTKYTPLNFIPMNIFFQFTNIANSYFLFIIILGCFQIFGVQSPGMQAVPLIVIVVLTAFKDAFEDYRRAISDYELNSSKVHKLFGIDNNNAVIDNIGLWRKFKKSSTKTFRSFINIFKKKNKNVNDANGNIIDNESLDLFTLRSNNLSRINTFNSTNSKNYPLKFKTTQWKSILVGDIIRVRKNEEIPADCILLKSSNEKNICYIETKNLDGETNLKTKTAMEFSSKKIQKLSDISQLKFSLETELPNKDLYSFHGVVHDEDINGLEKVTSESVTINNVLLRGSVLRNTNYVLCITIATGPETKIMLNSGTTPTKKSKISKDLNYFVIINFMLLFVLCFVSGLINGLFYRKEFNSRRFFEYKPYAPTPAANGTLSFFVNLIMYQTLVPISLYITIEIIKTVHAFFIYSDVKMYYEKLDFPCMPKSWGISDDLGQIEYIFSDKTGTLTQNIMEFKKCAIGDKSYGLAYTSAQEGYDRRLGNVNIHEKILYMRDLISKEVQLMCDYLSPINPFFKKDKLTFVSKEFLDDYSNNEIHDFLLSLALCHSAVIEYEDIEDVDDETVLNYSAESPDEISLVSFARDMGIVYLGKEDDEYLVFDNGKEIRYKILCIIPFTSARKRMSIVVKTPDGKIILYMKGADNIIIDRCIPNEHDVSIKNNINEYSNEGLRTLCISFKEISENDFNQWNLEYLKASKLIDEQREIQMDVLADKLERNVKLIGATAIDDKLQNNVPSTIESLRKAGIKLWVLTGDKVETAISIGYSCSMLNNNMELLRIECDSIENIEKAVDSYLTNVFQIDNPNDPNHFKHAKLDHSIPDEKFALLIDGKTLSLLFDDSNENVKQIQLKFLMLGKKCCSVLCCRVSPSQKADIVSLVRKNLDVITLAIGDGANDVSMIQSANVGIGIAGEEGRQAAMSSDYAIGQFEYLQRLILVHGKWSFQRLSTMIPCFFYKNVIFVMPLFWYGIFTDFDGTYLYEYTFLMLFNLFFTSIPVITLGTMDQDVPDYISLTIPQLYRQNIENHTVKDTLRFVKYMIDGMYQSAISFIFPWLIFRQGIVATKNGLSIDTMFSVGTFSIHIAIIACNLYILLKQRRWEPITIGLNFLSDAMLFIWTSAWSSSTASLNYYQLGVRCYQTPSFWACLFIGVLASLIPGFGIDLIKVNLFPNDTDKVRNILDIRFIETRDEDVINEKIKIARNISGLTDDFEEVSDKSFDGNEGANSVIEKNSV</sequence>
<feature type="binding site" evidence="16">
    <location>
        <position position="509"/>
    </location>
    <ligand>
        <name>Mg(2+)</name>
        <dbReference type="ChEBI" id="CHEBI:18420"/>
    </ligand>
</feature>
<dbReference type="SUPFAM" id="SSF81665">
    <property type="entry name" value="Calcium ATPase, transmembrane domain M"/>
    <property type="match status" value="1"/>
</dbReference>